<reference evidence="2" key="1">
    <citation type="journal article" date="2003" name="Mol. Microbiol.">
        <title>Acidobacteria form a coherent but highly diverse group within the bacterial domain: evidence from environmental genomics.</title>
        <authorList>
            <person name="Quaiser A."/>
            <person name="Ochsenreiter T."/>
            <person name="Lanz C."/>
            <person name="Schuster S.C."/>
            <person name="Treusch A.H."/>
            <person name="Eck J."/>
            <person name="Schleper C."/>
        </authorList>
    </citation>
    <scope>NUCLEOTIDE SEQUENCE</scope>
</reference>
<keyword evidence="1" id="KW-1133">Transmembrane helix</keyword>
<evidence type="ECO:0000256" key="1">
    <source>
        <dbReference type="SAM" id="Phobius"/>
    </source>
</evidence>
<dbReference type="AlphaFoldDB" id="Q7X2V7"/>
<dbReference type="AntiFam" id="ANF00010">
    <property type="entry name" value="tRNA translation"/>
</dbReference>
<protein>
    <submittedName>
        <fullName evidence="2">Uncharacterized protein</fullName>
    </submittedName>
</protein>
<proteinExistence type="predicted"/>
<sequence length="171" mass="18483">MVEQLTLNQRVAGSSPARLTIFSRRKSLTATRIGGCRYFPIMERQMKLTNRALLIAFVVLTLAAAATAQTRGRGAAPVNGVYENFTVGAGSGDLEGMRVVIFSAHDEHYAIVQIAQGGAEDPVPEMVKISVTGMKVEFTVGSENYTGTISTAGLKLNNSMLKRKPNANFFR</sequence>
<name>Q7X2V7_9BACT</name>
<organism evidence="2">
    <name type="scientific">uncultured Acidobacteriota bacterium</name>
    <dbReference type="NCBI Taxonomy" id="171953"/>
    <lineage>
        <taxon>Bacteria</taxon>
        <taxon>Pseudomonadati</taxon>
        <taxon>Acidobacteriota</taxon>
        <taxon>environmental samples</taxon>
    </lineage>
</organism>
<evidence type="ECO:0000313" key="2">
    <source>
        <dbReference type="EMBL" id="AAP58607.1"/>
    </source>
</evidence>
<dbReference type="EMBL" id="AH012920">
    <property type="protein sequence ID" value="AAP58607.1"/>
    <property type="molecule type" value="Genomic_DNA"/>
</dbReference>
<keyword evidence="1" id="KW-0812">Transmembrane</keyword>
<feature type="transmembrane region" description="Helical" evidence="1">
    <location>
        <begin position="52"/>
        <end position="69"/>
    </location>
</feature>
<keyword evidence="1" id="KW-0472">Membrane</keyword>
<accession>Q7X2V7</accession>